<evidence type="ECO:0000256" key="2">
    <source>
        <dbReference type="SAM" id="Phobius"/>
    </source>
</evidence>
<feature type="coiled-coil region" evidence="1">
    <location>
        <begin position="260"/>
        <end position="287"/>
    </location>
</feature>
<dbReference type="Proteomes" id="UP000053327">
    <property type="component" value="Unassembled WGS sequence"/>
</dbReference>
<evidence type="ECO:0000256" key="1">
    <source>
        <dbReference type="SAM" id="Coils"/>
    </source>
</evidence>
<sequence>MKISFIFSIKPHSYIFIVKNLIYHLFLKKYIKFYLISYKFIYFLIKTIIFFYGYYIMQSCYKLLNYTTKGEYDFFKNIERYIKDGKTIEDIIPTVVPSSDCNSFSKIWGIKSGNEIMAKNICNILVSIYKYFKNGNDRYRFESNYKEDFTFLNYWVNWKIHEGMFNENTTVKDFYDYIGSHALSELNYDVSNTLIYDIDKDDLYKLNILYSLYEKYSKLNAITYDNLDQDKQSLYSHSTACCNDYNKAKYICNDDNKNNNSKFCDKLNDFKSKYDKLEEKVVQQGSEFSDYFIKLSVCPNNKIITTAVTGTVVGLIPLFGVLYKVSELNIKLLILYGYQ</sequence>
<reference evidence="3 4" key="1">
    <citation type="submission" date="2011-08" db="EMBL/GenBank/DDBJ databases">
        <title>The Genome Sequence of Plasmodium vivax Brazil I.</title>
        <authorList>
            <consortium name="The Broad Institute Genome Sequencing Platform"/>
            <consortium name="The Broad Institute Genome Sequencing Center for Infectious Disease"/>
            <person name="Neafsey D."/>
            <person name="Carlton J."/>
            <person name="Barnwell J."/>
            <person name="Collins W."/>
            <person name="Escalante A."/>
            <person name="Mullikin J."/>
            <person name="Saul A."/>
            <person name="Guigo R."/>
            <person name="Camara F."/>
            <person name="Young S.K."/>
            <person name="Zeng Q."/>
            <person name="Gargeya S."/>
            <person name="Fitzgerald M."/>
            <person name="Haas B."/>
            <person name="Abouelleil A."/>
            <person name="Alvarado L."/>
            <person name="Arachchi H.M."/>
            <person name="Berlin A."/>
            <person name="Brown A."/>
            <person name="Chapman S.B."/>
            <person name="Chen Z."/>
            <person name="Dunbar C."/>
            <person name="Freedman E."/>
            <person name="Gearin G."/>
            <person name="Gellesch M."/>
            <person name="Goldberg J."/>
            <person name="Griggs A."/>
            <person name="Gujja S."/>
            <person name="Heiman D."/>
            <person name="Howarth C."/>
            <person name="Larson L."/>
            <person name="Lui A."/>
            <person name="MacDonald P.J.P."/>
            <person name="Montmayeur A."/>
            <person name="Murphy C."/>
            <person name="Neiman D."/>
            <person name="Pearson M."/>
            <person name="Priest M."/>
            <person name="Roberts A."/>
            <person name="Saif S."/>
            <person name="Shea T."/>
            <person name="Shenoy N."/>
            <person name="Sisk P."/>
            <person name="Stolte C."/>
            <person name="Sykes S."/>
            <person name="Wortman J."/>
            <person name="Nusbaum C."/>
            <person name="Birren B."/>
        </authorList>
    </citation>
    <scope>NUCLEOTIDE SEQUENCE [LARGE SCALE GENOMIC DNA]</scope>
    <source>
        <strain evidence="3 4">Brazil I</strain>
    </source>
</reference>
<accession>A0A0J9SUW6</accession>
<feature type="transmembrane region" description="Helical" evidence="2">
    <location>
        <begin position="303"/>
        <end position="323"/>
    </location>
</feature>
<gene>
    <name evidence="3" type="ORF">PVBG_03317</name>
</gene>
<evidence type="ECO:0000313" key="3">
    <source>
        <dbReference type="EMBL" id="KMZ85852.1"/>
    </source>
</evidence>
<keyword evidence="1" id="KW-0175">Coiled coil</keyword>
<keyword evidence="2" id="KW-1133">Transmembrane helix</keyword>
<keyword evidence="2" id="KW-0472">Membrane</keyword>
<organism evidence="3 4">
    <name type="scientific">Plasmodium vivax (strain Brazil I)</name>
    <dbReference type="NCBI Taxonomy" id="1033975"/>
    <lineage>
        <taxon>Eukaryota</taxon>
        <taxon>Sar</taxon>
        <taxon>Alveolata</taxon>
        <taxon>Apicomplexa</taxon>
        <taxon>Aconoidasida</taxon>
        <taxon>Haemosporida</taxon>
        <taxon>Plasmodiidae</taxon>
        <taxon>Plasmodium</taxon>
        <taxon>Plasmodium (Plasmodium)</taxon>
    </lineage>
</organism>
<proteinExistence type="predicted"/>
<dbReference type="EMBL" id="KQ234828">
    <property type="protein sequence ID" value="KMZ85852.1"/>
    <property type="molecule type" value="Genomic_DNA"/>
</dbReference>
<feature type="transmembrane region" description="Helical" evidence="2">
    <location>
        <begin position="33"/>
        <end position="55"/>
    </location>
</feature>
<name>A0A0J9SUW6_PLAV1</name>
<protein>
    <submittedName>
        <fullName evidence="3">Uncharacterized protein</fullName>
    </submittedName>
</protein>
<dbReference type="AlphaFoldDB" id="A0A0J9SUW6"/>
<keyword evidence="2" id="KW-0812">Transmembrane</keyword>
<evidence type="ECO:0000313" key="4">
    <source>
        <dbReference type="Proteomes" id="UP000053327"/>
    </source>
</evidence>